<dbReference type="Gene3D" id="2.40.50.1070">
    <property type="match status" value="1"/>
</dbReference>
<dbReference type="SUPFAM" id="SSF53335">
    <property type="entry name" value="S-adenosyl-L-methionine-dependent methyltransferases"/>
    <property type="match status" value="1"/>
</dbReference>
<feature type="binding site" evidence="4">
    <location>
        <position position="302"/>
    </location>
    <ligand>
        <name>S-adenosyl-L-methionine</name>
        <dbReference type="ChEBI" id="CHEBI:59789"/>
    </ligand>
</feature>
<evidence type="ECO:0000313" key="8">
    <source>
        <dbReference type="Proteomes" id="UP000001296"/>
    </source>
</evidence>
<feature type="active site" description="Nucleophile" evidence="4">
    <location>
        <position position="329"/>
    </location>
</feature>
<comment type="similarity">
    <text evidence="4">Belongs to the class I-like SAM-binding methyltransferase superfamily. RNA M5U methyltransferase family.</text>
</comment>
<feature type="binding site" evidence="4">
    <location>
        <position position="239"/>
    </location>
    <ligand>
        <name>S-adenosyl-L-methionine</name>
        <dbReference type="ChEBI" id="CHEBI:59789"/>
    </ligand>
</feature>
<feature type="domain" description="TRAM" evidence="6">
    <location>
        <begin position="1"/>
        <end position="59"/>
    </location>
</feature>
<dbReference type="Pfam" id="PF05958">
    <property type="entry name" value="tRNA_U5-meth_tr"/>
    <property type="match status" value="1"/>
</dbReference>
<evidence type="ECO:0000256" key="1">
    <source>
        <dbReference type="ARBA" id="ARBA00022603"/>
    </source>
</evidence>
<dbReference type="Gene3D" id="2.40.50.140">
    <property type="entry name" value="Nucleic acid-binding proteins"/>
    <property type="match status" value="1"/>
</dbReference>
<evidence type="ECO:0000313" key="7">
    <source>
        <dbReference type="EMBL" id="ADN02631.1"/>
    </source>
</evidence>
<dbReference type="InterPro" id="IPR029063">
    <property type="entry name" value="SAM-dependent_MTases_sf"/>
</dbReference>
<dbReference type="SUPFAM" id="SSF50249">
    <property type="entry name" value="Nucleic acid-binding proteins"/>
    <property type="match status" value="1"/>
</dbReference>
<name>E0RNP0_WINT6</name>
<dbReference type="GO" id="GO:0070475">
    <property type="term" value="P:rRNA base methylation"/>
    <property type="evidence" value="ECO:0007669"/>
    <property type="project" value="TreeGrafter"/>
</dbReference>
<evidence type="ECO:0000256" key="2">
    <source>
        <dbReference type="ARBA" id="ARBA00022679"/>
    </source>
</evidence>
<dbReference type="EMBL" id="CP001698">
    <property type="protein sequence ID" value="ADN02631.1"/>
    <property type="molecule type" value="Genomic_DNA"/>
</dbReference>
<dbReference type="PANTHER" id="PTHR11061:SF30">
    <property type="entry name" value="TRNA (URACIL(54)-C(5))-METHYLTRANSFERASE"/>
    <property type="match status" value="1"/>
</dbReference>
<sequence length="371" mass="40900">MGPGMERYVLKVEKLIPGGMGLCRHEGRVVMVPDVVDGEVVEVEVVARHSDYDEGVLVGVREGAAARVAPRCGYYGVCGGCVLQHVAYEHQVAVKRGWLEEHLRREGVREVPGCEVYEGPAYGYRSRFQVHIEGGRAGFLRRDLTHLAVEGCEVAHPACAPIFTRRYNGRARKLGFLGWEGRLWGGEEPEEFRVEVGGYVFFGRTDLFFQSNLFVLERLLEWVEGVVSAGDGGEAWDLYAGVGVFSQVLARRGWRPRLVESAVAALGYAERGLGGGAAYVGVSAERFLRGYRGGVPGVVVADPPRSGFSRTVRGFFEAQRVPLLVYISCNAATFARDVAHLMRAGYRLARLAFFDFYPQTPHMEVAGVLHT</sequence>
<dbReference type="KEGG" id="sta:STHERM_c16950"/>
<dbReference type="AlphaFoldDB" id="E0RNP0"/>
<dbReference type="PROSITE" id="PS51687">
    <property type="entry name" value="SAM_MT_RNA_M5U"/>
    <property type="match status" value="1"/>
</dbReference>
<evidence type="ECO:0000256" key="5">
    <source>
        <dbReference type="PROSITE-ProRule" id="PRU10015"/>
    </source>
</evidence>
<keyword evidence="2 4" id="KW-0808">Transferase</keyword>
<dbReference type="PROSITE" id="PS50926">
    <property type="entry name" value="TRAM"/>
    <property type="match status" value="1"/>
</dbReference>
<dbReference type="GO" id="GO:0070041">
    <property type="term" value="F:rRNA (uridine-C5-)-methyltransferase activity"/>
    <property type="evidence" value="ECO:0007669"/>
    <property type="project" value="TreeGrafter"/>
</dbReference>
<feature type="active site" evidence="5">
    <location>
        <position position="329"/>
    </location>
</feature>
<dbReference type="InterPro" id="IPR010280">
    <property type="entry name" value="U5_MeTrfase_fam"/>
</dbReference>
<dbReference type="PaxDb" id="665571-STHERM_c16950"/>
<evidence type="ECO:0000256" key="4">
    <source>
        <dbReference type="PROSITE-ProRule" id="PRU01024"/>
    </source>
</evidence>
<dbReference type="InterPro" id="IPR012340">
    <property type="entry name" value="NA-bd_OB-fold"/>
</dbReference>
<gene>
    <name evidence="7" type="ordered locus">STHERM_c16950</name>
</gene>
<dbReference type="PANTHER" id="PTHR11061">
    <property type="entry name" value="RNA M5U METHYLTRANSFERASE"/>
    <property type="match status" value="1"/>
</dbReference>
<dbReference type="PROSITE" id="PS01230">
    <property type="entry name" value="TRMA_1"/>
    <property type="match status" value="1"/>
</dbReference>
<keyword evidence="3 4" id="KW-0949">S-adenosyl-L-methionine</keyword>
<dbReference type="InterPro" id="IPR030390">
    <property type="entry name" value="MeTrfase_TrmA_AS"/>
</dbReference>
<reference evidence="7 8" key="2">
    <citation type="journal article" date="2010" name="J. Bacteriol.">
        <title>Genome sequence of the polysaccharide-degrading, thermophilic anaerobe Spirochaeta thermophila DSM 6192.</title>
        <authorList>
            <person name="Angelov A."/>
            <person name="Liebl S."/>
            <person name="Ballschmiter M."/>
            <person name="Bomeke M."/>
            <person name="Lehmann R."/>
            <person name="Liesegang H."/>
            <person name="Daniel R."/>
            <person name="Liebl W."/>
        </authorList>
    </citation>
    <scope>NUCLEOTIDE SEQUENCE [LARGE SCALE GENOMIC DNA]</scope>
    <source>
        <strain evidence="8">ATCC 49972 / DSM 6192 / RI 19.B1</strain>
    </source>
</reference>
<feature type="binding site" evidence="4">
    <location>
        <position position="260"/>
    </location>
    <ligand>
        <name>S-adenosyl-L-methionine</name>
        <dbReference type="ChEBI" id="CHEBI:59789"/>
    </ligand>
</feature>
<accession>E0RNP0</accession>
<organism evidence="7 8">
    <name type="scientific">Winmispira thermophila (strain ATCC 49972 / DSM 6192 / RI 19.B1)</name>
    <name type="common">Spirochaeta thermophila</name>
    <dbReference type="NCBI Taxonomy" id="665571"/>
    <lineage>
        <taxon>Bacteria</taxon>
        <taxon>Pseudomonadati</taxon>
        <taxon>Spirochaetota</taxon>
        <taxon>Spirochaetia</taxon>
        <taxon>Winmispirales</taxon>
        <taxon>Winmispiraceae</taxon>
        <taxon>Winmispira</taxon>
    </lineage>
</organism>
<dbReference type="Proteomes" id="UP000001296">
    <property type="component" value="Chromosome"/>
</dbReference>
<protein>
    <recommendedName>
        <fullName evidence="6">TRAM domain-containing protein</fullName>
    </recommendedName>
</protein>
<feature type="binding site" evidence="4">
    <location>
        <position position="210"/>
    </location>
    <ligand>
        <name>S-adenosyl-L-methionine</name>
        <dbReference type="ChEBI" id="CHEBI:59789"/>
    </ligand>
</feature>
<proteinExistence type="inferred from homology"/>
<keyword evidence="1 4" id="KW-0489">Methyltransferase</keyword>
<dbReference type="eggNOG" id="COG2265">
    <property type="taxonomic scope" value="Bacteria"/>
</dbReference>
<evidence type="ECO:0000256" key="3">
    <source>
        <dbReference type="ARBA" id="ARBA00022691"/>
    </source>
</evidence>
<dbReference type="HOGENOM" id="CLU_014689_8_1_12"/>
<reference key="1">
    <citation type="submission" date="2009-08" db="EMBL/GenBank/DDBJ databases">
        <title>The genome sequence of Spirochaeta thermophila DSM6192.</title>
        <authorList>
            <person name="Angelov A."/>
            <person name="Mientus M."/>
            <person name="Wittenberg S."/>
            <person name="Lehmann R."/>
            <person name="Liesegang H."/>
            <person name="Daniel R."/>
            <person name="Liebl W."/>
        </authorList>
    </citation>
    <scope>NUCLEOTIDE SEQUENCE</scope>
    <source>
        <strain>DSM 6192</strain>
    </source>
</reference>
<evidence type="ECO:0000259" key="6">
    <source>
        <dbReference type="PROSITE" id="PS50926"/>
    </source>
</evidence>
<dbReference type="Gene3D" id="3.40.50.150">
    <property type="entry name" value="Vaccinia Virus protein VP39"/>
    <property type="match status" value="2"/>
</dbReference>
<dbReference type="InterPro" id="IPR002792">
    <property type="entry name" value="TRAM_dom"/>
</dbReference>